<feature type="transmembrane region" description="Helical" evidence="1">
    <location>
        <begin position="91"/>
        <end position="111"/>
    </location>
</feature>
<keyword evidence="1" id="KW-1133">Transmembrane helix</keyword>
<name>G5JXM8_9STRE</name>
<accession>G5JXM8</accession>
<comment type="caution">
    <text evidence="2">The sequence shown here is derived from an EMBL/GenBank/DDBJ whole genome shotgun (WGS) entry which is preliminary data.</text>
</comment>
<gene>
    <name evidence="2" type="ORF">STRMA_1652</name>
</gene>
<feature type="transmembrane region" description="Helical" evidence="1">
    <location>
        <begin position="20"/>
        <end position="39"/>
    </location>
</feature>
<dbReference type="Proteomes" id="UP000003573">
    <property type="component" value="Unassembled WGS sequence"/>
</dbReference>
<evidence type="ECO:0000313" key="2">
    <source>
        <dbReference type="EMBL" id="EHJ52086.1"/>
    </source>
</evidence>
<dbReference type="STRING" id="764298.STRMA_1652"/>
<dbReference type="EMBL" id="AEUW02000001">
    <property type="protein sequence ID" value="EHJ52086.1"/>
    <property type="molecule type" value="Genomic_DNA"/>
</dbReference>
<keyword evidence="1" id="KW-0812">Transmembrane</keyword>
<organism evidence="2 3">
    <name type="scientific">Streptococcus macacae NCTC 11558</name>
    <dbReference type="NCBI Taxonomy" id="764298"/>
    <lineage>
        <taxon>Bacteria</taxon>
        <taxon>Bacillati</taxon>
        <taxon>Bacillota</taxon>
        <taxon>Bacilli</taxon>
        <taxon>Lactobacillales</taxon>
        <taxon>Streptococcaceae</taxon>
        <taxon>Streptococcus</taxon>
    </lineage>
</organism>
<sequence>MKTKQRSVFLKQGLLSKSVVVFMVLTLLMGALIIVADGYCRTHFGAGSLISSYSFVADIMFVFLGVSSFGKEFQYRTINMIRISHLSGFEVLVRKLLDFIFLALLSASFLLAELAIYKYGYHYSEVNLVTYLKHIYLDFAIYASILGDSVLELELKKEKKKDGL</sequence>
<keyword evidence="1" id="KW-0472">Membrane</keyword>
<feature type="transmembrane region" description="Helical" evidence="1">
    <location>
        <begin position="51"/>
        <end position="70"/>
    </location>
</feature>
<evidence type="ECO:0000256" key="1">
    <source>
        <dbReference type="SAM" id="Phobius"/>
    </source>
</evidence>
<dbReference type="AlphaFoldDB" id="G5JXM8"/>
<proteinExistence type="predicted"/>
<reference evidence="2 3" key="1">
    <citation type="journal article" date="2014" name="Int. J. Syst. Evol. Microbiol.">
        <title>Phylogenomics and the dynamic genome evolution of the genus Streptococcus.</title>
        <authorList>
            <consortium name="The Broad Institute Genome Sequencing Platform"/>
            <person name="Richards V.P."/>
            <person name="Palmer S.R."/>
            <person name="Pavinski Bitar P.D."/>
            <person name="Qin X."/>
            <person name="Weinstock G.M."/>
            <person name="Highlander S.K."/>
            <person name="Town C.D."/>
            <person name="Burne R.A."/>
            <person name="Stanhope M.J."/>
        </authorList>
    </citation>
    <scope>NUCLEOTIDE SEQUENCE [LARGE SCALE GENOMIC DNA]</scope>
    <source>
        <strain evidence="2 3">NCTC 11558</strain>
    </source>
</reference>
<keyword evidence="3" id="KW-1185">Reference proteome</keyword>
<protein>
    <submittedName>
        <fullName evidence="2">Uncharacterized protein</fullName>
    </submittedName>
</protein>
<evidence type="ECO:0000313" key="3">
    <source>
        <dbReference type="Proteomes" id="UP000003573"/>
    </source>
</evidence>